<protein>
    <recommendedName>
        <fullName evidence="4">Secreted protein</fullName>
    </recommendedName>
</protein>
<feature type="signal peptide" evidence="1">
    <location>
        <begin position="1"/>
        <end position="22"/>
    </location>
</feature>
<comment type="caution">
    <text evidence="2">The sequence shown here is derived from an EMBL/GenBank/DDBJ whole genome shotgun (WGS) entry which is preliminary data.</text>
</comment>
<gene>
    <name evidence="2" type="ORF">U0070_001307</name>
</gene>
<evidence type="ECO:0000313" key="2">
    <source>
        <dbReference type="EMBL" id="KAK7807504.1"/>
    </source>
</evidence>
<evidence type="ECO:0000313" key="3">
    <source>
        <dbReference type="Proteomes" id="UP001488838"/>
    </source>
</evidence>
<evidence type="ECO:0000256" key="1">
    <source>
        <dbReference type="SAM" id="SignalP"/>
    </source>
</evidence>
<name>A0AAW0HZQ2_MYOGA</name>
<evidence type="ECO:0008006" key="4">
    <source>
        <dbReference type="Google" id="ProtNLM"/>
    </source>
</evidence>
<feature type="chain" id="PRO_5043620366" description="Secreted protein" evidence="1">
    <location>
        <begin position="23"/>
        <end position="78"/>
    </location>
</feature>
<dbReference type="Proteomes" id="UP001488838">
    <property type="component" value="Unassembled WGS sequence"/>
</dbReference>
<proteinExistence type="predicted"/>
<dbReference type="AlphaFoldDB" id="A0AAW0HZQ2"/>
<organism evidence="2 3">
    <name type="scientific">Myodes glareolus</name>
    <name type="common">Bank vole</name>
    <name type="synonym">Clethrionomys glareolus</name>
    <dbReference type="NCBI Taxonomy" id="447135"/>
    <lineage>
        <taxon>Eukaryota</taxon>
        <taxon>Metazoa</taxon>
        <taxon>Chordata</taxon>
        <taxon>Craniata</taxon>
        <taxon>Vertebrata</taxon>
        <taxon>Euteleostomi</taxon>
        <taxon>Mammalia</taxon>
        <taxon>Eutheria</taxon>
        <taxon>Euarchontoglires</taxon>
        <taxon>Glires</taxon>
        <taxon>Rodentia</taxon>
        <taxon>Myomorpha</taxon>
        <taxon>Muroidea</taxon>
        <taxon>Cricetidae</taxon>
        <taxon>Arvicolinae</taxon>
        <taxon>Myodes</taxon>
    </lineage>
</organism>
<reference evidence="2 3" key="1">
    <citation type="journal article" date="2023" name="bioRxiv">
        <title>Conserved and derived expression patterns and positive selection on dental genes reveal complex evolutionary context of ever-growing rodent molars.</title>
        <authorList>
            <person name="Calamari Z.T."/>
            <person name="Song A."/>
            <person name="Cohen E."/>
            <person name="Akter M."/>
            <person name="Roy R.D."/>
            <person name="Hallikas O."/>
            <person name="Christensen M.M."/>
            <person name="Li P."/>
            <person name="Marangoni P."/>
            <person name="Jernvall J."/>
            <person name="Klein O.D."/>
        </authorList>
    </citation>
    <scope>NUCLEOTIDE SEQUENCE [LARGE SCALE GENOMIC DNA]</scope>
    <source>
        <strain evidence="2">V071</strain>
    </source>
</reference>
<keyword evidence="1" id="KW-0732">Signal</keyword>
<dbReference type="EMBL" id="JBBHLL010000270">
    <property type="protein sequence ID" value="KAK7807504.1"/>
    <property type="molecule type" value="Genomic_DNA"/>
</dbReference>
<keyword evidence="3" id="KW-1185">Reference proteome</keyword>
<sequence>MFPYSSLLKMITLSLLRSVSNAAVTLMVSFGPASRSHFPEHLCSPQTLAKDCGTKHATKAWISGWVSHWTFLESQLCG</sequence>
<accession>A0AAW0HZQ2</accession>